<protein>
    <submittedName>
        <fullName evidence="7">MFS transporter</fullName>
    </submittedName>
</protein>
<dbReference type="Gene3D" id="1.20.1250.20">
    <property type="entry name" value="MFS general substrate transporter like domains"/>
    <property type="match status" value="1"/>
</dbReference>
<reference evidence="7 8" key="1">
    <citation type="submission" date="2019-08" db="EMBL/GenBank/DDBJ databases">
        <title>Lentzea from Indian Himalayas.</title>
        <authorList>
            <person name="Mandal S."/>
            <person name="Mallick Gupta A."/>
            <person name="Maiti P.K."/>
            <person name="Sarkar J."/>
            <person name="Mandal S."/>
        </authorList>
    </citation>
    <scope>NUCLEOTIDE SEQUENCE [LARGE SCALE GENOMIC DNA]</scope>
    <source>
        <strain evidence="7 8">PSKA42</strain>
    </source>
</reference>
<keyword evidence="2" id="KW-1003">Cell membrane</keyword>
<evidence type="ECO:0000256" key="4">
    <source>
        <dbReference type="ARBA" id="ARBA00022989"/>
    </source>
</evidence>
<evidence type="ECO:0000256" key="2">
    <source>
        <dbReference type="ARBA" id="ARBA00022475"/>
    </source>
</evidence>
<name>A0ABX1FNG8_9PSEU</name>
<feature type="transmembrane region" description="Helical" evidence="6">
    <location>
        <begin position="143"/>
        <end position="166"/>
    </location>
</feature>
<feature type="transmembrane region" description="Helical" evidence="6">
    <location>
        <begin position="45"/>
        <end position="65"/>
    </location>
</feature>
<dbReference type="Pfam" id="PF07690">
    <property type="entry name" value="MFS_1"/>
    <property type="match status" value="1"/>
</dbReference>
<comment type="caution">
    <text evidence="7">The sequence shown here is derived from an EMBL/GenBank/DDBJ whole genome shotgun (WGS) entry which is preliminary data.</text>
</comment>
<feature type="transmembrane region" description="Helical" evidence="6">
    <location>
        <begin position="349"/>
        <end position="366"/>
    </location>
</feature>
<dbReference type="PANTHER" id="PTHR23513">
    <property type="entry name" value="INTEGRAL MEMBRANE EFFLUX PROTEIN-RELATED"/>
    <property type="match status" value="1"/>
</dbReference>
<feature type="transmembrane region" description="Helical" evidence="6">
    <location>
        <begin position="372"/>
        <end position="392"/>
    </location>
</feature>
<feature type="transmembrane region" description="Helical" evidence="6">
    <location>
        <begin position="178"/>
        <end position="199"/>
    </location>
</feature>
<feature type="transmembrane region" description="Helical" evidence="6">
    <location>
        <begin position="220"/>
        <end position="244"/>
    </location>
</feature>
<dbReference type="PANTHER" id="PTHR23513:SF11">
    <property type="entry name" value="STAPHYLOFERRIN A TRANSPORTER"/>
    <property type="match status" value="1"/>
</dbReference>
<dbReference type="SUPFAM" id="SSF103473">
    <property type="entry name" value="MFS general substrate transporter"/>
    <property type="match status" value="1"/>
</dbReference>
<evidence type="ECO:0000256" key="5">
    <source>
        <dbReference type="ARBA" id="ARBA00023136"/>
    </source>
</evidence>
<dbReference type="InterPro" id="IPR011701">
    <property type="entry name" value="MFS"/>
</dbReference>
<dbReference type="Proteomes" id="UP001515943">
    <property type="component" value="Unassembled WGS sequence"/>
</dbReference>
<accession>A0ABX1FNG8</accession>
<dbReference type="RefSeq" id="WP_167976768.1">
    <property type="nucleotide sequence ID" value="NZ_VSRL01000108.1"/>
</dbReference>
<feature type="transmembrane region" description="Helical" evidence="6">
    <location>
        <begin position="308"/>
        <end position="328"/>
    </location>
</feature>
<dbReference type="InterPro" id="IPR036259">
    <property type="entry name" value="MFS_trans_sf"/>
</dbReference>
<keyword evidence="5 6" id="KW-0472">Membrane</keyword>
<gene>
    <name evidence="7" type="ORF">FXN61_26260</name>
</gene>
<keyword evidence="8" id="KW-1185">Reference proteome</keyword>
<dbReference type="CDD" id="cd06173">
    <property type="entry name" value="MFS_MefA_like"/>
    <property type="match status" value="1"/>
</dbReference>
<evidence type="ECO:0000313" key="7">
    <source>
        <dbReference type="EMBL" id="NKE60112.1"/>
    </source>
</evidence>
<evidence type="ECO:0000256" key="3">
    <source>
        <dbReference type="ARBA" id="ARBA00022692"/>
    </source>
</evidence>
<feature type="transmembrane region" description="Helical" evidence="6">
    <location>
        <begin position="12"/>
        <end position="39"/>
    </location>
</feature>
<feature type="transmembrane region" description="Helical" evidence="6">
    <location>
        <begin position="283"/>
        <end position="302"/>
    </location>
</feature>
<comment type="subcellular location">
    <subcellularLocation>
        <location evidence="1">Cell membrane</location>
        <topology evidence="1">Multi-pass membrane protein</topology>
    </subcellularLocation>
</comment>
<proteinExistence type="predicted"/>
<keyword evidence="3 6" id="KW-0812">Transmembrane</keyword>
<feature type="transmembrane region" description="Helical" evidence="6">
    <location>
        <begin position="256"/>
        <end position="276"/>
    </location>
</feature>
<keyword evidence="4 6" id="KW-1133">Transmembrane helix</keyword>
<evidence type="ECO:0000313" key="8">
    <source>
        <dbReference type="Proteomes" id="UP001515943"/>
    </source>
</evidence>
<dbReference type="EMBL" id="VSRL01000108">
    <property type="protein sequence ID" value="NKE60112.1"/>
    <property type="molecule type" value="Genomic_DNA"/>
</dbReference>
<evidence type="ECO:0000256" key="1">
    <source>
        <dbReference type="ARBA" id="ARBA00004651"/>
    </source>
</evidence>
<organism evidence="7 8">
    <name type="scientific">Lentzea indica</name>
    <dbReference type="NCBI Taxonomy" id="2604800"/>
    <lineage>
        <taxon>Bacteria</taxon>
        <taxon>Bacillati</taxon>
        <taxon>Actinomycetota</taxon>
        <taxon>Actinomycetes</taxon>
        <taxon>Pseudonocardiales</taxon>
        <taxon>Pseudonocardiaceae</taxon>
        <taxon>Lentzea</taxon>
    </lineage>
</organism>
<feature type="transmembrane region" description="Helical" evidence="6">
    <location>
        <begin position="77"/>
        <end position="98"/>
    </location>
</feature>
<evidence type="ECO:0000256" key="6">
    <source>
        <dbReference type="SAM" id="Phobius"/>
    </source>
</evidence>
<feature type="transmembrane region" description="Helical" evidence="6">
    <location>
        <begin position="104"/>
        <end position="122"/>
    </location>
</feature>
<sequence length="411" mass="42461">MGGSLAPLAHPAFRWLLAGRVTTITGNAMAPIALAFAVLDLTSSVTSLGIVVAARSLANVVFLLWGGVVADRLPRQLVLVGSCAVSTVSQAVIAVLVLTGSVSVPWFVVLSAVNGMSSAFSFPASAALVPQTVPVELRQRANALLRLGLNSAHIGGAALGGLLIAFTGPGWGLAVDALSFALAGVFFAFVRVPAARVVAGHKPSVLSELKVGWTEFASRTWVWVVVVAFTFVNAAFAGGVMILGPVLADTTFGRETWGLVLASQTAGMVAGAVIALRVKVRRLLLLGVVCVAAFAGPPLAMAVHPEPWLLMITAFVCGLGLEQFGVAWETSLQHHVPEDRLARVYSYDMLGSIVAIPLAQLAIGPVSHTFGVPASLVGCAVIYLLATAGMVASRSVRSVENVPSVGCVSRT</sequence>